<keyword evidence="1" id="KW-0378">Hydrolase</keyword>
<reference evidence="3 4" key="1">
    <citation type="journal article" date="2024" name="Nat. Commun.">
        <title>Phylogenomics reveals the evolutionary origins of lichenization in chlorophyte algae.</title>
        <authorList>
            <person name="Puginier C."/>
            <person name="Libourel C."/>
            <person name="Otte J."/>
            <person name="Skaloud P."/>
            <person name="Haon M."/>
            <person name="Grisel S."/>
            <person name="Petersen M."/>
            <person name="Berrin J.G."/>
            <person name="Delaux P.M."/>
            <person name="Dal Grande F."/>
            <person name="Keller J."/>
        </authorList>
    </citation>
    <scope>NUCLEOTIDE SEQUENCE [LARGE SCALE GENOMIC DNA]</scope>
    <source>
        <strain evidence="3 4">SAG 2036</strain>
    </source>
</reference>
<organism evidence="3 4">
    <name type="scientific">Symbiochloris irregularis</name>
    <dbReference type="NCBI Taxonomy" id="706552"/>
    <lineage>
        <taxon>Eukaryota</taxon>
        <taxon>Viridiplantae</taxon>
        <taxon>Chlorophyta</taxon>
        <taxon>core chlorophytes</taxon>
        <taxon>Trebouxiophyceae</taxon>
        <taxon>Trebouxiales</taxon>
        <taxon>Trebouxiaceae</taxon>
        <taxon>Symbiochloris</taxon>
    </lineage>
</organism>
<evidence type="ECO:0000256" key="1">
    <source>
        <dbReference type="ARBA" id="ARBA00022801"/>
    </source>
</evidence>
<comment type="caution">
    <text evidence="3">The sequence shown here is derived from an EMBL/GenBank/DDBJ whole genome shotgun (WGS) entry which is preliminary data.</text>
</comment>
<evidence type="ECO:0000313" key="3">
    <source>
        <dbReference type="EMBL" id="KAK9799820.1"/>
    </source>
</evidence>
<evidence type="ECO:0000259" key="2">
    <source>
        <dbReference type="Pfam" id="PF05116"/>
    </source>
</evidence>
<accession>A0AAW1NW61</accession>
<dbReference type="Proteomes" id="UP001465755">
    <property type="component" value="Unassembled WGS sequence"/>
</dbReference>
<dbReference type="AlphaFoldDB" id="A0AAW1NW61"/>
<dbReference type="GO" id="GO:0016787">
    <property type="term" value="F:hydrolase activity"/>
    <property type="evidence" value="ECO:0007669"/>
    <property type="project" value="UniProtKB-KW"/>
</dbReference>
<dbReference type="InterPro" id="IPR006380">
    <property type="entry name" value="SPP-like_dom"/>
</dbReference>
<name>A0AAW1NW61_9CHLO</name>
<dbReference type="EMBL" id="JALJOQ010000086">
    <property type="protein sequence ID" value="KAK9799820.1"/>
    <property type="molecule type" value="Genomic_DNA"/>
</dbReference>
<dbReference type="InterPro" id="IPR051518">
    <property type="entry name" value="Sucrose_Phosphatase"/>
</dbReference>
<dbReference type="SUPFAM" id="SSF56784">
    <property type="entry name" value="HAD-like"/>
    <property type="match status" value="1"/>
</dbReference>
<dbReference type="PANTHER" id="PTHR46521">
    <property type="entry name" value="SUCROSE-PHOSPHATASE 2-RELATED"/>
    <property type="match status" value="1"/>
</dbReference>
<proteinExistence type="predicted"/>
<evidence type="ECO:0000313" key="4">
    <source>
        <dbReference type="Proteomes" id="UP001465755"/>
    </source>
</evidence>
<protein>
    <recommendedName>
        <fullName evidence="2">Sucrose phosphatase-like domain-containing protein</fullName>
    </recommendedName>
</protein>
<dbReference type="PANTHER" id="PTHR46521:SF4">
    <property type="entry name" value="SUCROSE-PHOSPHATASE 2-RELATED"/>
    <property type="match status" value="1"/>
</dbReference>
<dbReference type="Gene3D" id="3.40.50.1000">
    <property type="entry name" value="HAD superfamily/HAD-like"/>
    <property type="match status" value="1"/>
</dbReference>
<dbReference type="InterPro" id="IPR036412">
    <property type="entry name" value="HAD-like_sf"/>
</dbReference>
<dbReference type="InterPro" id="IPR023214">
    <property type="entry name" value="HAD_sf"/>
</dbReference>
<keyword evidence="4" id="KW-1185">Reference proteome</keyword>
<gene>
    <name evidence="3" type="ORF">WJX73_004740</name>
</gene>
<dbReference type="Pfam" id="PF05116">
    <property type="entry name" value="S6PP"/>
    <property type="match status" value="3"/>
</dbReference>
<feature type="domain" description="Sucrose phosphatase-like" evidence="2">
    <location>
        <begin position="77"/>
        <end position="111"/>
    </location>
</feature>
<sequence>MATQAITRRPRFILVSDLDWTMVDHNDLEHKQLKAFNSLWSSHFAKDSLLVFSTGRSHSLFIELRDHVPLGEPDVLGWNRQQILQSVSEHHGLKLQAESEQRPHKISYHVSLTASKGKGLEFLLEEIEELVGLPPDGVMVCGDSGNDIELFAVPDARGCMVANAHPELKQWCDAHASSNLFQASERCAGGIIQALQHFKLA</sequence>
<feature type="domain" description="Sucrose phosphatase-like" evidence="2">
    <location>
        <begin position="11"/>
        <end position="76"/>
    </location>
</feature>
<feature type="domain" description="Sucrose phosphatase-like" evidence="2">
    <location>
        <begin position="112"/>
        <end position="199"/>
    </location>
</feature>